<evidence type="ECO:0000259" key="6">
    <source>
        <dbReference type="PROSITE" id="PS50893"/>
    </source>
</evidence>
<evidence type="ECO:0000256" key="3">
    <source>
        <dbReference type="ARBA" id="ARBA00022840"/>
    </source>
</evidence>
<dbReference type="Proteomes" id="UP000273252">
    <property type="component" value="Unassembled WGS sequence"/>
</dbReference>
<evidence type="ECO:0000256" key="5">
    <source>
        <dbReference type="ARBA" id="ARBA00037066"/>
    </source>
</evidence>
<gene>
    <name evidence="7" type="ORF">DZ860_14020</name>
</gene>
<dbReference type="PANTHER" id="PTHR42794:SF1">
    <property type="entry name" value="HEMIN IMPORT ATP-BINDING PROTEIN HMUV"/>
    <property type="match status" value="1"/>
</dbReference>
<dbReference type="Pfam" id="PF00005">
    <property type="entry name" value="ABC_tran"/>
    <property type="match status" value="1"/>
</dbReference>
<dbReference type="SMART" id="SM00382">
    <property type="entry name" value="AAA"/>
    <property type="match status" value="1"/>
</dbReference>
<sequence>MLSLFSSKPSTNQASIADYRASTTVSIQNLSVTLSGRNILDDISLSLNRGEFTALLGPNGTGKSTLLKALTGEIGAHGQFTLFGKERDVWSSEHLAHHFGVLPQSSSLSFNFTAREVVALGGLGLSMPGETLNAVIDSNMAQTDVMHLAQRAYPTLSGGEKQRIHLARVLTQLEQSGGNKVILLDEPTSALDIQHQHSTLALARELAHQGATVVAVLHDLNLAAHYADRIVILNNGKIAIDAPPENALRAEVIEQVYQHKVTIISHPTQGHPVIVAA</sequence>
<dbReference type="SUPFAM" id="SSF52540">
    <property type="entry name" value="P-loop containing nucleoside triphosphate hydrolases"/>
    <property type="match status" value="1"/>
</dbReference>
<evidence type="ECO:0000313" key="8">
    <source>
        <dbReference type="Proteomes" id="UP000273252"/>
    </source>
</evidence>
<dbReference type="GO" id="GO:0016887">
    <property type="term" value="F:ATP hydrolysis activity"/>
    <property type="evidence" value="ECO:0007669"/>
    <property type="project" value="InterPro"/>
</dbReference>
<dbReference type="OrthoDB" id="5292475at2"/>
<protein>
    <submittedName>
        <fullName evidence="7">Heme ABC transporter ATP-binding protein</fullName>
    </submittedName>
</protein>
<dbReference type="InterPro" id="IPR003439">
    <property type="entry name" value="ABC_transporter-like_ATP-bd"/>
</dbReference>
<proteinExistence type="predicted"/>
<comment type="function">
    <text evidence="5">Part of the ABC transporter complex HmuTUV involved in hemin import. Responsible for energy coupling to the transport system.</text>
</comment>
<dbReference type="PROSITE" id="PS50893">
    <property type="entry name" value="ABC_TRANSPORTER_2"/>
    <property type="match status" value="1"/>
</dbReference>
<keyword evidence="4" id="KW-1278">Translocase</keyword>
<evidence type="ECO:0000256" key="4">
    <source>
        <dbReference type="ARBA" id="ARBA00022967"/>
    </source>
</evidence>
<dbReference type="Gene3D" id="3.40.50.300">
    <property type="entry name" value="P-loop containing nucleotide triphosphate hydrolases"/>
    <property type="match status" value="1"/>
</dbReference>
<dbReference type="RefSeq" id="WP_120032318.1">
    <property type="nucleotide sequence ID" value="NZ_QVMU01000013.1"/>
</dbReference>
<name>A0A3A6QC31_9VIBR</name>
<dbReference type="NCBIfam" id="NF010068">
    <property type="entry name" value="PRK13548.1"/>
    <property type="match status" value="1"/>
</dbReference>
<dbReference type="PANTHER" id="PTHR42794">
    <property type="entry name" value="HEMIN IMPORT ATP-BINDING PROTEIN HMUV"/>
    <property type="match status" value="1"/>
</dbReference>
<dbReference type="AlphaFoldDB" id="A0A3A6QC31"/>
<dbReference type="InterPro" id="IPR003593">
    <property type="entry name" value="AAA+_ATPase"/>
</dbReference>
<dbReference type="EMBL" id="QVMU01000013">
    <property type="protein sequence ID" value="RJX70003.1"/>
    <property type="molecule type" value="Genomic_DNA"/>
</dbReference>
<accession>A0A3A6QC31</accession>
<keyword evidence="3 7" id="KW-0067">ATP-binding</keyword>
<feature type="domain" description="ABC transporter" evidence="6">
    <location>
        <begin position="25"/>
        <end position="260"/>
    </location>
</feature>
<evidence type="ECO:0000256" key="2">
    <source>
        <dbReference type="ARBA" id="ARBA00022741"/>
    </source>
</evidence>
<dbReference type="InterPro" id="IPR027417">
    <property type="entry name" value="P-loop_NTPase"/>
</dbReference>
<organism evidence="7 8">
    <name type="scientific">Vibrio sinensis</name>
    <dbReference type="NCBI Taxonomy" id="2302434"/>
    <lineage>
        <taxon>Bacteria</taxon>
        <taxon>Pseudomonadati</taxon>
        <taxon>Pseudomonadota</taxon>
        <taxon>Gammaproteobacteria</taxon>
        <taxon>Vibrionales</taxon>
        <taxon>Vibrionaceae</taxon>
        <taxon>Vibrio</taxon>
    </lineage>
</organism>
<dbReference type="GO" id="GO:0005524">
    <property type="term" value="F:ATP binding"/>
    <property type="evidence" value="ECO:0007669"/>
    <property type="project" value="UniProtKB-KW"/>
</dbReference>
<comment type="caution">
    <text evidence="7">The sequence shown here is derived from an EMBL/GenBank/DDBJ whole genome shotgun (WGS) entry which is preliminary data.</text>
</comment>
<keyword evidence="2" id="KW-0547">Nucleotide-binding</keyword>
<evidence type="ECO:0000313" key="7">
    <source>
        <dbReference type="EMBL" id="RJX70003.1"/>
    </source>
</evidence>
<reference evidence="7 8" key="1">
    <citation type="submission" date="2018-08" db="EMBL/GenBank/DDBJ databases">
        <title>Vibrio isolated from the Eastern China Marginal Seas.</title>
        <authorList>
            <person name="Li Y."/>
        </authorList>
    </citation>
    <scope>NUCLEOTIDE SEQUENCE [LARGE SCALE GENOMIC DNA]</scope>
    <source>
        <strain evidence="7 8">BEI233</strain>
    </source>
</reference>
<keyword evidence="1" id="KW-0813">Transport</keyword>
<evidence type="ECO:0000256" key="1">
    <source>
        <dbReference type="ARBA" id="ARBA00022448"/>
    </source>
</evidence>
<dbReference type="CDD" id="cd03214">
    <property type="entry name" value="ABC_Iron-Siderophores_B12_Hemin"/>
    <property type="match status" value="1"/>
</dbReference>
<keyword evidence="8" id="KW-1185">Reference proteome</keyword>